<evidence type="ECO:0000259" key="2">
    <source>
        <dbReference type="Pfam" id="PF01757"/>
    </source>
</evidence>
<comment type="caution">
    <text evidence="3">The sequence shown here is derived from an EMBL/GenBank/DDBJ whole genome shotgun (WGS) entry which is preliminary data.</text>
</comment>
<dbReference type="InterPro" id="IPR002656">
    <property type="entry name" value="Acyl_transf_3_dom"/>
</dbReference>
<evidence type="ECO:0000313" key="4">
    <source>
        <dbReference type="Proteomes" id="UP000800039"/>
    </source>
</evidence>
<dbReference type="PANTHER" id="PTHR36927:SF4">
    <property type="entry name" value="BLR5718 PROTEIN"/>
    <property type="match status" value="1"/>
</dbReference>
<feature type="transmembrane region" description="Helical" evidence="1">
    <location>
        <begin position="142"/>
        <end position="164"/>
    </location>
</feature>
<dbReference type="InterPro" id="IPR050623">
    <property type="entry name" value="Glucan_succinyl_AcylTrfase"/>
</dbReference>
<accession>A0A9P4GT32</accession>
<feature type="transmembrane region" description="Helical" evidence="1">
    <location>
        <begin position="185"/>
        <end position="203"/>
    </location>
</feature>
<feature type="transmembrane region" description="Helical" evidence="1">
    <location>
        <begin position="293"/>
        <end position="316"/>
    </location>
</feature>
<dbReference type="Proteomes" id="UP000800039">
    <property type="component" value="Unassembled WGS sequence"/>
</dbReference>
<evidence type="ECO:0000313" key="3">
    <source>
        <dbReference type="EMBL" id="KAF1850779.1"/>
    </source>
</evidence>
<dbReference type="EMBL" id="ML976614">
    <property type="protein sequence ID" value="KAF1850779.1"/>
    <property type="molecule type" value="Genomic_DNA"/>
</dbReference>
<feature type="domain" description="Acyltransferase 3" evidence="2">
    <location>
        <begin position="8"/>
        <end position="377"/>
    </location>
</feature>
<dbReference type="AlphaFoldDB" id="A0A9P4GT32"/>
<reference evidence="3" key="1">
    <citation type="submission" date="2020-01" db="EMBL/GenBank/DDBJ databases">
        <authorList>
            <consortium name="DOE Joint Genome Institute"/>
            <person name="Haridas S."/>
            <person name="Albert R."/>
            <person name="Binder M."/>
            <person name="Bloem J."/>
            <person name="Labutti K."/>
            <person name="Salamov A."/>
            <person name="Andreopoulos B."/>
            <person name="Baker S.E."/>
            <person name="Barry K."/>
            <person name="Bills G."/>
            <person name="Bluhm B.H."/>
            <person name="Cannon C."/>
            <person name="Castanera R."/>
            <person name="Culley D.E."/>
            <person name="Daum C."/>
            <person name="Ezra D."/>
            <person name="Gonzalez J.B."/>
            <person name="Henrissat B."/>
            <person name="Kuo A."/>
            <person name="Liang C."/>
            <person name="Lipzen A."/>
            <person name="Lutzoni F."/>
            <person name="Magnuson J."/>
            <person name="Mondo S."/>
            <person name="Nolan M."/>
            <person name="Ohm R."/>
            <person name="Pangilinan J."/>
            <person name="Park H.-J."/>
            <person name="Ramirez L."/>
            <person name="Alfaro M."/>
            <person name="Sun H."/>
            <person name="Tritt A."/>
            <person name="Yoshinaga Y."/>
            <person name="Zwiers L.-H."/>
            <person name="Turgeon B.G."/>
            <person name="Goodwin S.B."/>
            <person name="Spatafora J.W."/>
            <person name="Crous P.W."/>
            <person name="Grigoriev I.V."/>
        </authorList>
    </citation>
    <scope>NUCLEOTIDE SEQUENCE</scope>
    <source>
        <strain evidence="3">CBS 394.84</strain>
    </source>
</reference>
<keyword evidence="1" id="KW-1133">Transmembrane helix</keyword>
<dbReference type="PANTHER" id="PTHR36927">
    <property type="entry name" value="BLR4337 PROTEIN"/>
    <property type="match status" value="1"/>
</dbReference>
<sequence length="400" mass="44398">MSSIQRSHALDNLRISLTALVIVHHAAIPYGGAGSWLYTSPHHTPGSSIPVLAFNVINQTFFMATFFLLSAYFSSIAAQRRTRRAFLWEKWKRLGVPTAVYSVISKGVVRGIITWRLHDAGWAVVWKEVLEGVKGVRGVSGPVWYCALLLIFDTLYAVLFPSQFTEAIPTPRNAMPSSKAPPFRTTYVLIALSSISVMSFLVRTEYPVGLDFKPLCLQLAFVSQYALYYIAGICIHRSDRTLQEAIIPRTLRHLAALAIGVTTFSLFQIKSYVTSGGVFIDVVEQATGGVNLFALLYAFWNEVTGLLLSSVLLKLFTSHRMLGKKWQPFGVDLGKYSYASFLVHTPLLVDMQCFFGKGEFEKRGAVFTAMTVGMLGVVESWGVGWLLKEGVDRLVGRGYV</sequence>
<gene>
    <name evidence="3" type="ORF">K460DRAFT_400817</name>
</gene>
<feature type="transmembrane region" description="Helical" evidence="1">
    <location>
        <begin position="12"/>
        <end position="32"/>
    </location>
</feature>
<name>A0A9P4GT32_9PLEO</name>
<dbReference type="GeneID" id="63853615"/>
<feature type="transmembrane region" description="Helical" evidence="1">
    <location>
        <begin position="52"/>
        <end position="73"/>
    </location>
</feature>
<feature type="transmembrane region" description="Helical" evidence="1">
    <location>
        <begin position="254"/>
        <end position="273"/>
    </location>
</feature>
<dbReference type="GO" id="GO:0016747">
    <property type="term" value="F:acyltransferase activity, transferring groups other than amino-acyl groups"/>
    <property type="evidence" value="ECO:0007669"/>
    <property type="project" value="InterPro"/>
</dbReference>
<keyword evidence="4" id="KW-1185">Reference proteome</keyword>
<keyword evidence="1" id="KW-0812">Transmembrane</keyword>
<feature type="transmembrane region" description="Helical" evidence="1">
    <location>
        <begin position="365"/>
        <end position="387"/>
    </location>
</feature>
<protein>
    <recommendedName>
        <fullName evidence="2">Acyltransferase 3 domain-containing protein</fullName>
    </recommendedName>
</protein>
<feature type="transmembrane region" description="Helical" evidence="1">
    <location>
        <begin position="94"/>
        <end position="113"/>
    </location>
</feature>
<dbReference type="Pfam" id="PF01757">
    <property type="entry name" value="Acyl_transf_3"/>
    <property type="match status" value="1"/>
</dbReference>
<proteinExistence type="predicted"/>
<keyword evidence="1" id="KW-0472">Membrane</keyword>
<feature type="transmembrane region" description="Helical" evidence="1">
    <location>
        <begin position="215"/>
        <end position="234"/>
    </location>
</feature>
<dbReference type="RefSeq" id="XP_040793342.1">
    <property type="nucleotide sequence ID" value="XM_040936365.1"/>
</dbReference>
<dbReference type="OrthoDB" id="4141464at2759"/>
<organism evidence="3 4">
    <name type="scientific">Cucurbitaria berberidis CBS 394.84</name>
    <dbReference type="NCBI Taxonomy" id="1168544"/>
    <lineage>
        <taxon>Eukaryota</taxon>
        <taxon>Fungi</taxon>
        <taxon>Dikarya</taxon>
        <taxon>Ascomycota</taxon>
        <taxon>Pezizomycotina</taxon>
        <taxon>Dothideomycetes</taxon>
        <taxon>Pleosporomycetidae</taxon>
        <taxon>Pleosporales</taxon>
        <taxon>Pleosporineae</taxon>
        <taxon>Cucurbitariaceae</taxon>
        <taxon>Cucurbitaria</taxon>
    </lineage>
</organism>
<evidence type="ECO:0000256" key="1">
    <source>
        <dbReference type="SAM" id="Phobius"/>
    </source>
</evidence>